<dbReference type="GeneID" id="41339131"/>
<dbReference type="Gene3D" id="1.10.520.20">
    <property type="entry name" value="N-terminal domain of the delta subunit of the F1F0-ATP synthase"/>
    <property type="match status" value="1"/>
</dbReference>
<dbReference type="GO" id="GO:0045259">
    <property type="term" value="C:proton-transporting ATP synthase complex"/>
    <property type="evidence" value="ECO:0007669"/>
    <property type="project" value="UniProtKB-KW"/>
</dbReference>
<keyword evidence="6 7" id="KW-0066">ATP synthesis</keyword>
<dbReference type="SUPFAM" id="SSF47928">
    <property type="entry name" value="N-terminal domain of the delta subunit of the F1F0-ATP synthase"/>
    <property type="match status" value="1"/>
</dbReference>
<dbReference type="NCBIfam" id="TIGR01145">
    <property type="entry name" value="ATP_synt_delta"/>
    <property type="match status" value="1"/>
</dbReference>
<comment type="similarity">
    <text evidence="7">Belongs to the ATPase delta chain family.</text>
</comment>
<keyword evidence="4 7" id="KW-0406">Ion transport</keyword>
<keyword evidence="2 7" id="KW-0813">Transport</keyword>
<name>A0A553IHB8_ACHLA</name>
<gene>
    <name evidence="7 8" type="primary">atpH</name>
    <name evidence="8" type="ORF">FNV44_00690</name>
</gene>
<accession>A0A553IHB8</accession>
<dbReference type="PRINTS" id="PR00125">
    <property type="entry name" value="ATPASEDELTA"/>
</dbReference>
<evidence type="ECO:0000256" key="7">
    <source>
        <dbReference type="HAMAP-Rule" id="MF_01416"/>
    </source>
</evidence>
<keyword evidence="3 7" id="KW-0375">Hydrogen ion transport</keyword>
<dbReference type="GO" id="GO:0005886">
    <property type="term" value="C:plasma membrane"/>
    <property type="evidence" value="ECO:0007669"/>
    <property type="project" value="UniProtKB-SubCell"/>
</dbReference>
<evidence type="ECO:0000256" key="4">
    <source>
        <dbReference type="ARBA" id="ARBA00023065"/>
    </source>
</evidence>
<dbReference type="PANTHER" id="PTHR11910">
    <property type="entry name" value="ATP SYNTHASE DELTA CHAIN"/>
    <property type="match status" value="1"/>
</dbReference>
<keyword evidence="5 7" id="KW-0472">Membrane</keyword>
<dbReference type="AlphaFoldDB" id="A0A553IHB8"/>
<dbReference type="RefSeq" id="WP_012242926.1">
    <property type="nucleotide sequence ID" value="NZ_JACAOE010000001.1"/>
</dbReference>
<dbReference type="InterPro" id="IPR000711">
    <property type="entry name" value="ATPase_OSCP/dsu"/>
</dbReference>
<reference evidence="8 9" key="1">
    <citation type="submission" date="2019-07" db="EMBL/GenBank/DDBJ databases">
        <title>Genome sequence of Acholeplasma laidlawii strain with increased resistance to erythromycin.</title>
        <authorList>
            <person name="Medvedeva E.S."/>
            <person name="Baranova N.B."/>
            <person name="Siniagina M.N."/>
            <person name="Mouzykantov A."/>
            <person name="Chernova O.A."/>
            <person name="Chernov V.M."/>
        </authorList>
    </citation>
    <scope>NUCLEOTIDE SEQUENCE [LARGE SCALE GENOMIC DNA]</scope>
    <source>
        <strain evidence="8 9">PG8REry</strain>
    </source>
</reference>
<dbReference type="InterPro" id="IPR026015">
    <property type="entry name" value="ATP_synth_OSCP/delta_N_sf"/>
</dbReference>
<dbReference type="EMBL" id="VKID01000001">
    <property type="protein sequence ID" value="TRX99590.1"/>
    <property type="molecule type" value="Genomic_DNA"/>
</dbReference>
<dbReference type="SMR" id="A0A553IHB8"/>
<comment type="caution">
    <text evidence="8">The sequence shown here is derived from an EMBL/GenBank/DDBJ whole genome shotgun (WGS) entry which is preliminary data.</text>
</comment>
<comment type="function">
    <text evidence="7">F(1)F(0) ATP synthase produces ATP from ADP in the presence of a proton or sodium gradient. F-type ATPases consist of two structural domains, F(1) containing the extramembraneous catalytic core and F(0) containing the membrane proton channel, linked together by a central stalk and a peripheral stalk. During catalysis, ATP synthesis in the catalytic domain of F(1) is coupled via a rotary mechanism of the central stalk subunits to proton translocation.</text>
</comment>
<dbReference type="GO" id="GO:0046933">
    <property type="term" value="F:proton-transporting ATP synthase activity, rotational mechanism"/>
    <property type="evidence" value="ECO:0007669"/>
    <property type="project" value="UniProtKB-UniRule"/>
</dbReference>
<keyword evidence="7" id="KW-0139">CF(1)</keyword>
<comment type="subcellular location">
    <subcellularLocation>
        <location evidence="7">Cell membrane</location>
        <topology evidence="7">Peripheral membrane protein</topology>
    </subcellularLocation>
    <subcellularLocation>
        <location evidence="1">Membrane</location>
    </subcellularLocation>
</comment>
<evidence type="ECO:0000256" key="3">
    <source>
        <dbReference type="ARBA" id="ARBA00022781"/>
    </source>
</evidence>
<evidence type="ECO:0000256" key="6">
    <source>
        <dbReference type="ARBA" id="ARBA00023310"/>
    </source>
</evidence>
<dbReference type="Pfam" id="PF00213">
    <property type="entry name" value="OSCP"/>
    <property type="match status" value="1"/>
</dbReference>
<keyword evidence="7" id="KW-1003">Cell membrane</keyword>
<evidence type="ECO:0000313" key="8">
    <source>
        <dbReference type="EMBL" id="TRX99590.1"/>
    </source>
</evidence>
<evidence type="ECO:0000256" key="5">
    <source>
        <dbReference type="ARBA" id="ARBA00023136"/>
    </source>
</evidence>
<comment type="function">
    <text evidence="7">This protein is part of the stalk that links CF(0) to CF(1). It either transmits conformational changes from CF(0) to CF(1) or is implicated in proton conduction.</text>
</comment>
<dbReference type="Proteomes" id="UP000315938">
    <property type="component" value="Unassembled WGS sequence"/>
</dbReference>
<organism evidence="8 9">
    <name type="scientific">Acholeplasma laidlawii</name>
    <dbReference type="NCBI Taxonomy" id="2148"/>
    <lineage>
        <taxon>Bacteria</taxon>
        <taxon>Bacillati</taxon>
        <taxon>Mycoplasmatota</taxon>
        <taxon>Mollicutes</taxon>
        <taxon>Acholeplasmatales</taxon>
        <taxon>Acholeplasmataceae</taxon>
        <taxon>Acholeplasma</taxon>
    </lineage>
</organism>
<dbReference type="HAMAP" id="MF_01416">
    <property type="entry name" value="ATP_synth_delta_bact"/>
    <property type="match status" value="1"/>
</dbReference>
<evidence type="ECO:0000313" key="9">
    <source>
        <dbReference type="Proteomes" id="UP000315938"/>
    </source>
</evidence>
<proteinExistence type="inferred from homology"/>
<evidence type="ECO:0000256" key="2">
    <source>
        <dbReference type="ARBA" id="ARBA00022448"/>
    </source>
</evidence>
<protein>
    <recommendedName>
        <fullName evidence="7">ATP synthase subunit delta</fullName>
    </recommendedName>
    <alternativeName>
        <fullName evidence="7">ATP synthase F(1) sector subunit delta</fullName>
    </alternativeName>
    <alternativeName>
        <fullName evidence="7">F-type ATPase subunit delta</fullName>
        <shortName evidence="7">F-ATPase subunit delta</shortName>
    </alternativeName>
</protein>
<evidence type="ECO:0000256" key="1">
    <source>
        <dbReference type="ARBA" id="ARBA00004370"/>
    </source>
</evidence>
<sequence length="171" mass="20220">MTSTIYSDALFKLALKEDAIESIIEQFETFVSLARDYPDWIVLLDSPMIRNRVKNKMLTELGIFDALFMNFLMLLVRHHQVRLYEDIYEQWIAKSRLNQKIAYVQLYSAKPLSKKRLNQLKEEIQDYLPGLEIEFNQHIDPTLIEGVKMTYQGRSIERSLKKALDDMRTNI</sequence>